<evidence type="ECO:0000313" key="3">
    <source>
        <dbReference type="Proteomes" id="UP001239213"/>
    </source>
</evidence>
<dbReference type="EMBL" id="MPDP01000302">
    <property type="protein sequence ID" value="KAK1451009.1"/>
    <property type="molecule type" value="Genomic_DNA"/>
</dbReference>
<feature type="region of interest" description="Disordered" evidence="1">
    <location>
        <begin position="231"/>
        <end position="272"/>
    </location>
</feature>
<proteinExistence type="predicted"/>
<dbReference type="Proteomes" id="UP001239213">
    <property type="component" value="Unassembled WGS sequence"/>
</dbReference>
<name>A0AAI9U3L3_9PEZI</name>
<organism evidence="2 3">
    <name type="scientific">Colletotrichum cuscutae</name>
    <dbReference type="NCBI Taxonomy" id="1209917"/>
    <lineage>
        <taxon>Eukaryota</taxon>
        <taxon>Fungi</taxon>
        <taxon>Dikarya</taxon>
        <taxon>Ascomycota</taxon>
        <taxon>Pezizomycotina</taxon>
        <taxon>Sordariomycetes</taxon>
        <taxon>Hypocreomycetidae</taxon>
        <taxon>Glomerellales</taxon>
        <taxon>Glomerellaceae</taxon>
        <taxon>Colletotrichum</taxon>
        <taxon>Colletotrichum acutatum species complex</taxon>
    </lineage>
</organism>
<feature type="compositionally biased region" description="Low complexity" evidence="1">
    <location>
        <begin position="11"/>
        <end position="66"/>
    </location>
</feature>
<gene>
    <name evidence="2" type="ORF">CCUS01_11376</name>
</gene>
<reference evidence="2" key="1">
    <citation type="submission" date="2016-11" db="EMBL/GenBank/DDBJ databases">
        <title>The genome sequence of Colletotrichum cuscutae.</title>
        <authorList>
            <person name="Baroncelli R."/>
        </authorList>
    </citation>
    <scope>NUCLEOTIDE SEQUENCE</scope>
    <source>
        <strain evidence="2">IMI 304802</strain>
    </source>
</reference>
<protein>
    <submittedName>
        <fullName evidence="2">Uncharacterized protein</fullName>
    </submittedName>
</protein>
<feature type="compositionally biased region" description="Low complexity" evidence="1">
    <location>
        <begin position="247"/>
        <end position="256"/>
    </location>
</feature>
<sequence length="533" mass="57519">MSTNLPPDPPGSAAASPAASPTSTARQLATTSPETTAEPATLAAAALPQTSTTTEATPKATPEAAKPTPPTLPASTATAFVFSDGSLERRLKDWVADNSDADPITKVILPRTLPNGRDIEVFDTLEEQMAYTIASIGKRKPNGQVTALTVGDMNTIFRDARSVAYQQLAVLGFKTTSNEAIQWLMTRQLWSLAKKKGIDEYPWPLPLAEFSSGNPSPGYALWFKQQASASQPTAAAAQPTAPPKSTAPPTSTTLAARADLGPPNRSAEGTKTREIELDNEDMVRRMLTGVHFDKKKGVQATPIAIVNQMINANLEFAIQQRGYASKTRKSLTLAIWDTSVSPSTVKMAAMDNIKQAREGNFRHWKPAPAKSVPQNPQVNDLVTSVAKTTITSVNDNEKLQFKRKVLGEVSDAARLLIAITPPPQRGAVMTSYVESFPALFKQKQKEPMPITKTEMIVQILGIWHESGGPPEGWTDEVLKEKKPPTSADAPASSTTPATRRQLPFCNYQCKINNTTTWGPITTTLLRPAARGKT</sequence>
<feature type="compositionally biased region" description="Pro residues" evidence="1">
    <location>
        <begin position="1"/>
        <end position="10"/>
    </location>
</feature>
<evidence type="ECO:0000256" key="1">
    <source>
        <dbReference type="SAM" id="MobiDB-lite"/>
    </source>
</evidence>
<feature type="region of interest" description="Disordered" evidence="1">
    <location>
        <begin position="1"/>
        <end position="76"/>
    </location>
</feature>
<comment type="caution">
    <text evidence="2">The sequence shown here is derived from an EMBL/GenBank/DDBJ whole genome shotgun (WGS) entry which is preliminary data.</text>
</comment>
<dbReference type="PANTHER" id="PTHR48125">
    <property type="entry name" value="LP07818P1"/>
    <property type="match status" value="1"/>
</dbReference>
<evidence type="ECO:0000313" key="2">
    <source>
        <dbReference type="EMBL" id="KAK1451009.1"/>
    </source>
</evidence>
<dbReference type="PANTHER" id="PTHR48125:SF12">
    <property type="entry name" value="AT HOOK TRANSCRIPTION FACTOR FAMILY-RELATED"/>
    <property type="match status" value="1"/>
</dbReference>
<keyword evidence="3" id="KW-1185">Reference proteome</keyword>
<dbReference type="AlphaFoldDB" id="A0AAI9U3L3"/>
<accession>A0AAI9U3L3</accession>